<gene>
    <name evidence="1" type="ORF">I543_3937</name>
</gene>
<dbReference type="AlphaFoldDB" id="A0A829QA32"/>
<accession>A0A829QA32</accession>
<dbReference type="Proteomes" id="UP000020103">
    <property type="component" value="Unassembled WGS sequence"/>
</dbReference>
<protein>
    <submittedName>
        <fullName evidence="1">Uncharacterized protein</fullName>
    </submittedName>
</protein>
<organism evidence="1 2">
    <name type="scientific">Mycobacteroides abscessus 21</name>
    <dbReference type="NCBI Taxonomy" id="1299324"/>
    <lineage>
        <taxon>Bacteria</taxon>
        <taxon>Bacillati</taxon>
        <taxon>Actinomycetota</taxon>
        <taxon>Actinomycetes</taxon>
        <taxon>Mycobacteriales</taxon>
        <taxon>Mycobacteriaceae</taxon>
        <taxon>Mycobacteroides</taxon>
        <taxon>Mycobacteroides abscessus</taxon>
    </lineage>
</organism>
<reference evidence="1 2" key="1">
    <citation type="submission" date="2013-12" db="EMBL/GenBank/DDBJ databases">
        <authorList>
            <person name="Madinger N."/>
            <person name="Lenaerts A."/>
            <person name="Ordway D."/>
            <person name="DeGroote M.A."/>
            <person name="Parker T."/>
            <person name="Sizemore C."/>
            <person name="Tallon L.J."/>
            <person name="Sadzewicz L.K."/>
            <person name="Sengamalay N."/>
            <person name="Fraser C.M."/>
            <person name="Hine E."/>
            <person name="Shefchek K.A."/>
            <person name="Das S.P."/>
            <person name="Tettelin H."/>
        </authorList>
    </citation>
    <scope>NUCLEOTIDE SEQUENCE [LARGE SCALE GENOMIC DNA]</scope>
    <source>
        <strain evidence="1 2">21</strain>
    </source>
</reference>
<name>A0A829QA32_9MYCO</name>
<comment type="caution">
    <text evidence="1">The sequence shown here is derived from an EMBL/GenBank/DDBJ whole genome shotgun (WGS) entry which is preliminary data.</text>
</comment>
<evidence type="ECO:0000313" key="2">
    <source>
        <dbReference type="Proteomes" id="UP000020103"/>
    </source>
</evidence>
<dbReference type="EMBL" id="JAOF01000001">
    <property type="protein sequence ID" value="EUA49649.1"/>
    <property type="molecule type" value="Genomic_DNA"/>
</dbReference>
<proteinExistence type="predicted"/>
<sequence>MGLREFSEIFTKRCPPIAVDRRRWTNSLHWMPTRCSRSCPISTVLTSRMPRPRCVRRQSWPDARWVCGGPMRQSPRYGWSGRVRPGPPTSCCCTGCVIC</sequence>
<evidence type="ECO:0000313" key="1">
    <source>
        <dbReference type="EMBL" id="EUA49649.1"/>
    </source>
</evidence>